<evidence type="ECO:0000313" key="3">
    <source>
        <dbReference type="Proteomes" id="UP001060012"/>
    </source>
</evidence>
<protein>
    <submittedName>
        <fullName evidence="2">Uncharacterized protein</fullName>
    </submittedName>
</protein>
<dbReference type="EMBL" id="CP100595">
    <property type="protein sequence ID" value="UTJ05273.1"/>
    <property type="molecule type" value="Genomic_DNA"/>
</dbReference>
<gene>
    <name evidence="2" type="ORF">NJU99_08320</name>
</gene>
<reference evidence="2" key="1">
    <citation type="submission" date="2022-07" db="EMBL/GenBank/DDBJ databases">
        <title>Arcobacter roscoffensis sp. nov., a marine bacterium isolated from coastal seawater collected from Roscoff, France.</title>
        <authorList>
            <person name="Pascual J."/>
            <person name="Lepeaux C."/>
            <person name="Methner A."/>
            <person name="Overmann J."/>
        </authorList>
    </citation>
    <scope>NUCLEOTIDE SEQUENCE</scope>
    <source>
        <strain evidence="2">ARW1-2F2</strain>
    </source>
</reference>
<feature type="region of interest" description="Disordered" evidence="1">
    <location>
        <begin position="1"/>
        <end position="29"/>
    </location>
</feature>
<evidence type="ECO:0000256" key="1">
    <source>
        <dbReference type="SAM" id="MobiDB-lite"/>
    </source>
</evidence>
<dbReference type="RefSeq" id="WP_254575454.1">
    <property type="nucleotide sequence ID" value="NZ_CP100595.1"/>
</dbReference>
<organism evidence="2 3">
    <name type="scientific">Arcobacter roscoffensis</name>
    <dbReference type="NCBI Taxonomy" id="2961520"/>
    <lineage>
        <taxon>Bacteria</taxon>
        <taxon>Pseudomonadati</taxon>
        <taxon>Campylobacterota</taxon>
        <taxon>Epsilonproteobacteria</taxon>
        <taxon>Campylobacterales</taxon>
        <taxon>Arcobacteraceae</taxon>
        <taxon>Arcobacter</taxon>
    </lineage>
</organism>
<keyword evidence="3" id="KW-1185">Reference proteome</keyword>
<evidence type="ECO:0000313" key="2">
    <source>
        <dbReference type="EMBL" id="UTJ05273.1"/>
    </source>
</evidence>
<sequence length="222" mass="25036">MNVSETSRAYTGYVNQTNSTSKSQDKNEDFSTLLNSVSNKEENNTSQTEDLLNVQSFKNMSPKDRMELKDTLVEKYGEKKGGSYHYALRVASKFNNKDMQSTTFDNLSKMSVNDISLINFDMHGAIGSYLSGNELKASYSINLDKNGQVDYGSVDSKDVENYFNNISSEEFKYLFSTLKNSHESLAKTVGIEQSSKYSKVYENILSSYNSYVNSSKSKVFYG</sequence>
<proteinExistence type="predicted"/>
<feature type="compositionally biased region" description="Polar residues" evidence="1">
    <location>
        <begin position="1"/>
        <end position="22"/>
    </location>
</feature>
<accession>A0ABY5E3E7</accession>
<name>A0ABY5E3E7_9BACT</name>
<dbReference type="Proteomes" id="UP001060012">
    <property type="component" value="Chromosome"/>
</dbReference>